<evidence type="ECO:0000313" key="1">
    <source>
        <dbReference type="EMBL" id="AAY90837.1"/>
    </source>
</evidence>
<gene>
    <name evidence="1" type="ordered locus">PFL_1555</name>
</gene>
<proteinExistence type="predicted"/>
<protein>
    <submittedName>
        <fullName evidence="1">Uncharacterized protein</fullName>
    </submittedName>
</protein>
<evidence type="ECO:0000313" key="2">
    <source>
        <dbReference type="Proteomes" id="UP000008540"/>
    </source>
</evidence>
<dbReference type="KEGG" id="pfl:PFL_1555"/>
<accession>Q4KGF2</accession>
<dbReference type="HOGENOM" id="CLU_3357821_0_0_6"/>
<dbReference type="Proteomes" id="UP000008540">
    <property type="component" value="Chromosome"/>
</dbReference>
<organism evidence="1 2">
    <name type="scientific">Pseudomonas fluorescens (strain ATCC BAA-477 / NRRL B-23932 / Pf-5)</name>
    <dbReference type="NCBI Taxonomy" id="220664"/>
    <lineage>
        <taxon>Bacteria</taxon>
        <taxon>Pseudomonadati</taxon>
        <taxon>Pseudomonadota</taxon>
        <taxon>Gammaproteobacteria</taxon>
        <taxon>Pseudomonadales</taxon>
        <taxon>Pseudomonadaceae</taxon>
        <taxon>Pseudomonas</taxon>
    </lineage>
</organism>
<reference evidence="1 2" key="1">
    <citation type="journal article" date="2005" name="Nat. Biotechnol.">
        <title>Complete genome sequence of the plant commensal Pseudomonas fluorescens Pf-5.</title>
        <authorList>
            <person name="Paulsen I.T."/>
            <person name="Press C.M."/>
            <person name="Ravel J."/>
            <person name="Kobayashi D.Y."/>
            <person name="Myers G.S."/>
            <person name="Mavrodi D.V."/>
            <person name="DeBoy R.T."/>
            <person name="Seshadri R."/>
            <person name="Ren Q."/>
            <person name="Madupu R."/>
            <person name="Dodson R.J."/>
            <person name="Durkin A.S."/>
            <person name="Brinkac L.M."/>
            <person name="Daugherty S.C."/>
            <person name="Sullivan S.A."/>
            <person name="Rosovitz M.J."/>
            <person name="Gwinn M.L."/>
            <person name="Zhou L."/>
            <person name="Schneider D.J."/>
            <person name="Cartinhour S.W."/>
            <person name="Nelson W.C."/>
            <person name="Weidman J."/>
            <person name="Watkins K."/>
            <person name="Tran K."/>
            <person name="Khouri H."/>
            <person name="Pierson E.A."/>
            <person name="Pierson L.S.III."/>
            <person name="Thomashow L.S."/>
            <person name="Loper J.E."/>
        </authorList>
    </citation>
    <scope>NUCLEOTIDE SEQUENCE [LARGE SCALE GENOMIC DNA]</scope>
    <source>
        <strain evidence="2">ATCC BAA-477 / NRRL B-23932 / Pf-5</strain>
    </source>
</reference>
<dbReference type="AlphaFoldDB" id="Q4KGF2"/>
<name>Q4KGF2_PSEF5</name>
<dbReference type="EMBL" id="CP000076">
    <property type="protein sequence ID" value="AAY90837.1"/>
    <property type="molecule type" value="Genomic_DNA"/>
</dbReference>
<sequence>MDQGSAAIEGTDLNASNIEQLETITRSAKSNAEIQA</sequence>
<dbReference type="STRING" id="220664.PFL_1555"/>